<dbReference type="Pfam" id="PF13413">
    <property type="entry name" value="HTH_25"/>
    <property type="match status" value="1"/>
</dbReference>
<protein>
    <submittedName>
        <fullName evidence="2">Transcriptional regulator</fullName>
    </submittedName>
</protein>
<dbReference type="Gene3D" id="1.10.260.40">
    <property type="entry name" value="lambda repressor-like DNA-binding domains"/>
    <property type="match status" value="1"/>
</dbReference>
<evidence type="ECO:0000313" key="2">
    <source>
        <dbReference type="EMBL" id="POA09852.1"/>
    </source>
</evidence>
<dbReference type="GeneID" id="98297435"/>
<keyword evidence="3" id="KW-1185">Reference proteome</keyword>
<dbReference type="InterPro" id="IPR050400">
    <property type="entry name" value="Bact_Cytoskel_RodZ"/>
</dbReference>
<dbReference type="Proteomes" id="UP000242712">
    <property type="component" value="Unassembled WGS sequence"/>
</dbReference>
<dbReference type="GO" id="GO:0003677">
    <property type="term" value="F:DNA binding"/>
    <property type="evidence" value="ECO:0007669"/>
    <property type="project" value="InterPro"/>
</dbReference>
<proteinExistence type="predicted"/>
<organism evidence="2 3">
    <name type="scientific">Staphylococcus argensis</name>
    <dbReference type="NCBI Taxonomy" id="1607738"/>
    <lineage>
        <taxon>Bacteria</taxon>
        <taxon>Bacillati</taxon>
        <taxon>Bacillota</taxon>
        <taxon>Bacilli</taxon>
        <taxon>Bacillales</taxon>
        <taxon>Staphylococcaceae</taxon>
        <taxon>Staphylococcus</taxon>
    </lineage>
</organism>
<name>A0A2K4FET1_9STAP</name>
<gene>
    <name evidence="2" type="ORF">CD039_03650</name>
</gene>
<dbReference type="RefSeq" id="WP_103371161.1">
    <property type="nucleotide sequence ID" value="NZ_CBCRVO010000001.1"/>
</dbReference>
<dbReference type="OrthoDB" id="9797543at2"/>
<dbReference type="CDD" id="cd00093">
    <property type="entry name" value="HTH_XRE"/>
    <property type="match status" value="1"/>
</dbReference>
<keyword evidence="1" id="KW-1133">Transmembrane helix</keyword>
<dbReference type="SUPFAM" id="SSF47413">
    <property type="entry name" value="lambda repressor-like DNA-binding domains"/>
    <property type="match status" value="1"/>
</dbReference>
<reference evidence="2 3" key="1">
    <citation type="submission" date="2017-08" db="EMBL/GenBank/DDBJ databases">
        <title>Draft genome sequences of 64 type strains of genus Staph aureus.</title>
        <authorList>
            <person name="Cole K."/>
            <person name="Golubchik T."/>
            <person name="Russell J."/>
            <person name="Foster D."/>
            <person name="Llewelyn M."/>
            <person name="Wilson D."/>
            <person name="Crook D."/>
            <person name="Paul J."/>
        </authorList>
    </citation>
    <scope>NUCLEOTIDE SEQUENCE [LARGE SCALE GENOMIC DNA]</scope>
    <source>
        <strain evidence="2 3">DSM 29875</strain>
    </source>
</reference>
<evidence type="ECO:0000256" key="1">
    <source>
        <dbReference type="SAM" id="Phobius"/>
    </source>
</evidence>
<evidence type="ECO:0000313" key="3">
    <source>
        <dbReference type="Proteomes" id="UP000242712"/>
    </source>
</evidence>
<dbReference type="PANTHER" id="PTHR34475">
    <property type="match status" value="1"/>
</dbReference>
<dbReference type="InterPro" id="IPR010982">
    <property type="entry name" value="Lambda_DNA-bd_dom_sf"/>
</dbReference>
<dbReference type="AlphaFoldDB" id="A0A2K4FET1"/>
<keyword evidence="1" id="KW-0472">Membrane</keyword>
<sequence length="130" mass="14767">MNLVGQVLKGRRERLGMTLAELEHQTHIKRQTLRVIEDNDFEALNNANYAEGLITKYANAVNFDADQLIEAHREEIPSYQNSINASIQAFKQDEKPTYRSKSKEALQLLVVICGVVIITAIIWILAVLIF</sequence>
<keyword evidence="1" id="KW-0812">Transmembrane</keyword>
<comment type="caution">
    <text evidence="2">The sequence shown here is derived from an EMBL/GenBank/DDBJ whole genome shotgun (WGS) entry which is preliminary data.</text>
</comment>
<dbReference type="PANTHER" id="PTHR34475:SF1">
    <property type="entry name" value="CYTOSKELETON PROTEIN RODZ"/>
    <property type="match status" value="1"/>
</dbReference>
<dbReference type="InterPro" id="IPR001387">
    <property type="entry name" value="Cro/C1-type_HTH"/>
</dbReference>
<dbReference type="EMBL" id="PPPX01000001">
    <property type="protein sequence ID" value="POA09852.1"/>
    <property type="molecule type" value="Genomic_DNA"/>
</dbReference>
<feature type="transmembrane region" description="Helical" evidence="1">
    <location>
        <begin position="105"/>
        <end position="129"/>
    </location>
</feature>
<accession>A0A2K4FET1</accession>